<name>A0ABR1UDZ8_9PEZI</name>
<dbReference type="InterPro" id="IPR029063">
    <property type="entry name" value="SAM-dependent_MTases_sf"/>
</dbReference>
<dbReference type="Gene3D" id="3.40.50.150">
    <property type="entry name" value="Vaccinia Virus protein VP39"/>
    <property type="match status" value="1"/>
</dbReference>
<protein>
    <recommendedName>
        <fullName evidence="3">Methyltransferase domain-containing protein</fullName>
    </recommendedName>
</protein>
<evidence type="ECO:0008006" key="3">
    <source>
        <dbReference type="Google" id="ProtNLM"/>
    </source>
</evidence>
<dbReference type="SUPFAM" id="SSF53335">
    <property type="entry name" value="S-adenosyl-L-methionine-dependent methyltransferases"/>
    <property type="match status" value="1"/>
</dbReference>
<dbReference type="Proteomes" id="UP001446871">
    <property type="component" value="Unassembled WGS sequence"/>
</dbReference>
<evidence type="ECO:0000313" key="1">
    <source>
        <dbReference type="EMBL" id="KAK8057119.1"/>
    </source>
</evidence>
<sequence>MAEITHIDYDPATYWTTSAKNFRSSARLHLQHFLFQRTLGYVLESHVLAFISSSDNGRSGRSSLRVADIGCGNGAWLCDLNDELLKASTSAQLDGAISLEELDVMKPPSDDLLEVYDIVHIRAFSSILVDTGVGPLLSFVHAILKSGGYVQWEEVQGDKLVIEAAESASANNVSTKACDTISQMLEAAGKARGSNFGFIDRLDHEIQGFGGFEDVHKQVFEKRKQDYKAWTEDMLMVWGDLAIHIPTKADEPTAKLTRESFLDLFRRAVDETEYGVAIHQRMIMVAVGRKGA</sequence>
<evidence type="ECO:0000313" key="2">
    <source>
        <dbReference type="Proteomes" id="UP001446871"/>
    </source>
</evidence>
<accession>A0ABR1UDZ8</accession>
<comment type="caution">
    <text evidence="1">The sequence shown here is derived from an EMBL/GenBank/DDBJ whole genome shotgun (WGS) entry which is preliminary data.</text>
</comment>
<reference evidence="1 2" key="1">
    <citation type="submission" date="2023-01" db="EMBL/GenBank/DDBJ databases">
        <title>Analysis of 21 Apiospora genomes using comparative genomics revels a genus with tremendous synthesis potential of carbohydrate active enzymes and secondary metabolites.</title>
        <authorList>
            <person name="Sorensen T."/>
        </authorList>
    </citation>
    <scope>NUCLEOTIDE SEQUENCE [LARGE SCALE GENOMIC DNA]</scope>
    <source>
        <strain evidence="1 2">CBS 83171</strain>
    </source>
</reference>
<gene>
    <name evidence="1" type="ORF">PG996_011056</name>
</gene>
<keyword evidence="2" id="KW-1185">Reference proteome</keyword>
<organism evidence="1 2">
    <name type="scientific">Apiospora saccharicola</name>
    <dbReference type="NCBI Taxonomy" id="335842"/>
    <lineage>
        <taxon>Eukaryota</taxon>
        <taxon>Fungi</taxon>
        <taxon>Dikarya</taxon>
        <taxon>Ascomycota</taxon>
        <taxon>Pezizomycotina</taxon>
        <taxon>Sordariomycetes</taxon>
        <taxon>Xylariomycetidae</taxon>
        <taxon>Amphisphaeriales</taxon>
        <taxon>Apiosporaceae</taxon>
        <taxon>Apiospora</taxon>
    </lineage>
</organism>
<proteinExistence type="predicted"/>
<dbReference type="EMBL" id="JAQQWM010000007">
    <property type="protein sequence ID" value="KAK8057119.1"/>
    <property type="molecule type" value="Genomic_DNA"/>
</dbReference>